<dbReference type="AlphaFoldDB" id="A0A378RRT2"/>
<protein>
    <submittedName>
        <fullName evidence="1">Uncharacterized protein</fullName>
    </submittedName>
</protein>
<evidence type="ECO:0000313" key="2">
    <source>
        <dbReference type="Proteomes" id="UP000255024"/>
    </source>
</evidence>
<dbReference type="EMBL" id="UGQL01000001">
    <property type="protein sequence ID" value="STZ28410.1"/>
    <property type="molecule type" value="Genomic_DNA"/>
</dbReference>
<reference evidence="1 2" key="1">
    <citation type="submission" date="2018-06" db="EMBL/GenBank/DDBJ databases">
        <authorList>
            <consortium name="Pathogen Informatics"/>
            <person name="Doyle S."/>
        </authorList>
    </citation>
    <scope>NUCLEOTIDE SEQUENCE [LARGE SCALE GENOMIC DNA]</scope>
    <source>
        <strain evidence="1 2">NCTC11179</strain>
    </source>
</reference>
<accession>A0A378RRT2</accession>
<gene>
    <name evidence="1" type="ORF">NCTC11179_01955</name>
</gene>
<proteinExistence type="predicted"/>
<keyword evidence="2" id="KW-1185">Reference proteome</keyword>
<sequence>MVCKKYLKYMHNVFVFLNDNTCLSAKIYGISYFC</sequence>
<dbReference type="Proteomes" id="UP000255024">
    <property type="component" value="Unassembled WGS sequence"/>
</dbReference>
<name>A0A378RRT2_MYROD</name>
<evidence type="ECO:0000313" key="1">
    <source>
        <dbReference type="EMBL" id="STZ28410.1"/>
    </source>
</evidence>
<organism evidence="1 2">
    <name type="scientific">Myroides odoratus</name>
    <name type="common">Flavobacterium odoratum</name>
    <dbReference type="NCBI Taxonomy" id="256"/>
    <lineage>
        <taxon>Bacteria</taxon>
        <taxon>Pseudomonadati</taxon>
        <taxon>Bacteroidota</taxon>
        <taxon>Flavobacteriia</taxon>
        <taxon>Flavobacteriales</taxon>
        <taxon>Flavobacteriaceae</taxon>
        <taxon>Myroides</taxon>
    </lineage>
</organism>